<dbReference type="Proteomes" id="UP001501468">
    <property type="component" value="Unassembled WGS sequence"/>
</dbReference>
<evidence type="ECO:0000313" key="3">
    <source>
        <dbReference type="Proteomes" id="UP001501468"/>
    </source>
</evidence>
<accession>A0ABP7CLS9</accession>
<dbReference type="PANTHER" id="PTHR18964">
    <property type="entry name" value="ROK (REPRESSOR, ORF, KINASE) FAMILY"/>
    <property type="match status" value="1"/>
</dbReference>
<gene>
    <name evidence="2" type="ORF">GCM10022399_06240</name>
</gene>
<protein>
    <submittedName>
        <fullName evidence="2">ROK family protein</fullName>
    </submittedName>
</protein>
<evidence type="ECO:0000313" key="2">
    <source>
        <dbReference type="EMBL" id="GAA3692691.1"/>
    </source>
</evidence>
<comment type="similarity">
    <text evidence="1">Belongs to the ROK (NagC/XylR) family.</text>
</comment>
<dbReference type="PANTHER" id="PTHR18964:SF173">
    <property type="entry name" value="GLUCOKINASE"/>
    <property type="match status" value="1"/>
</dbReference>
<dbReference type="SUPFAM" id="SSF53067">
    <property type="entry name" value="Actin-like ATPase domain"/>
    <property type="match status" value="1"/>
</dbReference>
<name>A0ABP7CLS9_9MICO</name>
<dbReference type="InterPro" id="IPR000600">
    <property type="entry name" value="ROK"/>
</dbReference>
<comment type="caution">
    <text evidence="2">The sequence shown here is derived from an EMBL/GenBank/DDBJ whole genome shotgun (WGS) entry which is preliminary data.</text>
</comment>
<sequence>MHVGVDIGGTKLLCRAVSASGDVYRELRVDTGPGCGPGQLDAAIDEFVGSVPAVRTVGIACPGLLSPDGARVVVADVLPQLGGWRPRALDGPRPGCLVNDVRAALLAATVAHPQDDELAVVVVGTGVAAGFTSRGHVHRGADGWAGELGSIPARVTGSTTTTTLDAVASGAAVLRHLEMPPAEVAARAADGQVDVVRVIEAAGQALGEGLAALVNLVNPRRVVLAGGTLAYPGYLEAALSSARRHALPQHWAACEVGADEDPDTLVVRGAVQAGLSAGLPALPPH</sequence>
<dbReference type="EMBL" id="BAABDC010000001">
    <property type="protein sequence ID" value="GAA3692691.1"/>
    <property type="molecule type" value="Genomic_DNA"/>
</dbReference>
<keyword evidence="3" id="KW-1185">Reference proteome</keyword>
<dbReference type="Pfam" id="PF00480">
    <property type="entry name" value="ROK"/>
    <property type="match status" value="1"/>
</dbReference>
<dbReference type="CDD" id="cd23763">
    <property type="entry name" value="ASKHA_ATPase_ROK"/>
    <property type="match status" value="1"/>
</dbReference>
<proteinExistence type="inferred from homology"/>
<dbReference type="InterPro" id="IPR043129">
    <property type="entry name" value="ATPase_NBD"/>
</dbReference>
<organism evidence="2 3">
    <name type="scientific">Terrabacter ginsenosidimutans</name>
    <dbReference type="NCBI Taxonomy" id="490575"/>
    <lineage>
        <taxon>Bacteria</taxon>
        <taxon>Bacillati</taxon>
        <taxon>Actinomycetota</taxon>
        <taxon>Actinomycetes</taxon>
        <taxon>Micrococcales</taxon>
        <taxon>Intrasporangiaceae</taxon>
        <taxon>Terrabacter</taxon>
    </lineage>
</organism>
<dbReference type="RefSeq" id="WP_344941348.1">
    <property type="nucleotide sequence ID" value="NZ_BAABDC010000001.1"/>
</dbReference>
<reference evidence="3" key="1">
    <citation type="journal article" date="2019" name="Int. J. Syst. Evol. Microbiol.">
        <title>The Global Catalogue of Microorganisms (GCM) 10K type strain sequencing project: providing services to taxonomists for standard genome sequencing and annotation.</title>
        <authorList>
            <consortium name="The Broad Institute Genomics Platform"/>
            <consortium name="The Broad Institute Genome Sequencing Center for Infectious Disease"/>
            <person name="Wu L."/>
            <person name="Ma J."/>
        </authorList>
    </citation>
    <scope>NUCLEOTIDE SEQUENCE [LARGE SCALE GENOMIC DNA]</scope>
    <source>
        <strain evidence="3">JCM 17125</strain>
    </source>
</reference>
<dbReference type="Gene3D" id="3.30.420.40">
    <property type="match status" value="2"/>
</dbReference>
<evidence type="ECO:0000256" key="1">
    <source>
        <dbReference type="ARBA" id="ARBA00006479"/>
    </source>
</evidence>